<sequence length="72" mass="8283">MTWMPPGRRKAIFKCAKRKTRRVNKMCVLVECDLGPVLFSSEVILNAFPKAGLSEQFERKEDNAFSHLEVNL</sequence>
<evidence type="ECO:0000313" key="1">
    <source>
        <dbReference type="EMBL" id="CAI5795103.1"/>
    </source>
</evidence>
<keyword evidence="2" id="KW-1185">Reference proteome</keyword>
<name>A0AA35LFY2_9SAUR</name>
<evidence type="ECO:0000313" key="2">
    <source>
        <dbReference type="Proteomes" id="UP001178461"/>
    </source>
</evidence>
<dbReference type="Proteomes" id="UP001178461">
    <property type="component" value="Chromosome 15"/>
</dbReference>
<proteinExistence type="predicted"/>
<protein>
    <submittedName>
        <fullName evidence="1">Uncharacterized protein</fullName>
    </submittedName>
</protein>
<dbReference type="AlphaFoldDB" id="A0AA35LFY2"/>
<organism evidence="1 2">
    <name type="scientific">Podarcis lilfordi</name>
    <name type="common">Lilford's wall lizard</name>
    <dbReference type="NCBI Taxonomy" id="74358"/>
    <lineage>
        <taxon>Eukaryota</taxon>
        <taxon>Metazoa</taxon>
        <taxon>Chordata</taxon>
        <taxon>Craniata</taxon>
        <taxon>Vertebrata</taxon>
        <taxon>Euteleostomi</taxon>
        <taxon>Lepidosauria</taxon>
        <taxon>Squamata</taxon>
        <taxon>Bifurcata</taxon>
        <taxon>Unidentata</taxon>
        <taxon>Episquamata</taxon>
        <taxon>Laterata</taxon>
        <taxon>Lacertibaenia</taxon>
        <taxon>Lacertidae</taxon>
        <taxon>Podarcis</taxon>
    </lineage>
</organism>
<accession>A0AA35LFY2</accession>
<gene>
    <name evidence="1" type="ORF">PODLI_1B019599</name>
</gene>
<dbReference type="EMBL" id="OX395141">
    <property type="protein sequence ID" value="CAI5795103.1"/>
    <property type="molecule type" value="Genomic_DNA"/>
</dbReference>
<reference evidence="1" key="1">
    <citation type="submission" date="2022-12" db="EMBL/GenBank/DDBJ databases">
        <authorList>
            <person name="Alioto T."/>
            <person name="Alioto T."/>
            <person name="Gomez Garrido J."/>
        </authorList>
    </citation>
    <scope>NUCLEOTIDE SEQUENCE</scope>
</reference>